<dbReference type="RefSeq" id="XP_021879009.1">
    <property type="nucleotide sequence ID" value="XM_022025038.1"/>
</dbReference>
<gene>
    <name evidence="1" type="ORF">BCR41DRAFT_358399</name>
</gene>
<dbReference type="Proteomes" id="UP000193648">
    <property type="component" value="Unassembled WGS sequence"/>
</dbReference>
<dbReference type="InParanoid" id="A0A1Y2GG06"/>
<organism evidence="1 2">
    <name type="scientific">Lobosporangium transversale</name>
    <dbReference type="NCBI Taxonomy" id="64571"/>
    <lineage>
        <taxon>Eukaryota</taxon>
        <taxon>Fungi</taxon>
        <taxon>Fungi incertae sedis</taxon>
        <taxon>Mucoromycota</taxon>
        <taxon>Mortierellomycotina</taxon>
        <taxon>Mortierellomycetes</taxon>
        <taxon>Mortierellales</taxon>
        <taxon>Mortierellaceae</taxon>
        <taxon>Lobosporangium</taxon>
    </lineage>
</organism>
<reference evidence="1 2" key="1">
    <citation type="submission" date="2016-07" db="EMBL/GenBank/DDBJ databases">
        <title>Pervasive Adenine N6-methylation of Active Genes in Fungi.</title>
        <authorList>
            <consortium name="DOE Joint Genome Institute"/>
            <person name="Mondo S.J."/>
            <person name="Dannebaum R.O."/>
            <person name="Kuo R.C."/>
            <person name="Labutti K."/>
            <person name="Haridas S."/>
            <person name="Kuo A."/>
            <person name="Salamov A."/>
            <person name="Ahrendt S.R."/>
            <person name="Lipzen A."/>
            <person name="Sullivan W."/>
            <person name="Andreopoulos W.B."/>
            <person name="Clum A."/>
            <person name="Lindquist E."/>
            <person name="Daum C."/>
            <person name="Ramamoorthy G.K."/>
            <person name="Gryganskyi A."/>
            <person name="Culley D."/>
            <person name="Magnuson J.K."/>
            <person name="James T.Y."/>
            <person name="O'Malley M.A."/>
            <person name="Stajich J.E."/>
            <person name="Spatafora J.W."/>
            <person name="Visel A."/>
            <person name="Grigoriev I.V."/>
        </authorList>
    </citation>
    <scope>NUCLEOTIDE SEQUENCE [LARGE SCALE GENOMIC DNA]</scope>
    <source>
        <strain evidence="1 2">NRRL 3116</strain>
    </source>
</reference>
<evidence type="ECO:0000313" key="2">
    <source>
        <dbReference type="Proteomes" id="UP000193648"/>
    </source>
</evidence>
<comment type="caution">
    <text evidence="1">The sequence shown here is derived from an EMBL/GenBank/DDBJ whole genome shotgun (WGS) entry which is preliminary data.</text>
</comment>
<keyword evidence="2" id="KW-1185">Reference proteome</keyword>
<dbReference type="GeneID" id="33566882"/>
<dbReference type="OrthoDB" id="196103at2759"/>
<accession>A0A1Y2GG06</accession>
<sequence>MADLLLLMMGALSNDVTVFSRYAGFYKCIQSSSDVTAWCINILETSLTIKLIV</sequence>
<protein>
    <submittedName>
        <fullName evidence="1">Uncharacterized protein</fullName>
    </submittedName>
</protein>
<dbReference type="AlphaFoldDB" id="A0A1Y2GG06"/>
<dbReference type="EMBL" id="MCFF01000033">
    <property type="protein sequence ID" value="ORZ09739.1"/>
    <property type="molecule type" value="Genomic_DNA"/>
</dbReference>
<name>A0A1Y2GG06_9FUNG</name>
<proteinExistence type="predicted"/>
<evidence type="ECO:0000313" key="1">
    <source>
        <dbReference type="EMBL" id="ORZ09739.1"/>
    </source>
</evidence>